<protein>
    <submittedName>
        <fullName evidence="2">Uncharacterized protein</fullName>
    </submittedName>
</protein>
<accession>A0AB34H4L1</accession>
<organism evidence="2 3">
    <name type="scientific">Eschrichtius robustus</name>
    <name type="common">California gray whale</name>
    <name type="synonym">Eschrichtius gibbosus</name>
    <dbReference type="NCBI Taxonomy" id="9764"/>
    <lineage>
        <taxon>Eukaryota</taxon>
        <taxon>Metazoa</taxon>
        <taxon>Chordata</taxon>
        <taxon>Craniata</taxon>
        <taxon>Vertebrata</taxon>
        <taxon>Euteleostomi</taxon>
        <taxon>Mammalia</taxon>
        <taxon>Eutheria</taxon>
        <taxon>Laurasiatheria</taxon>
        <taxon>Artiodactyla</taxon>
        <taxon>Whippomorpha</taxon>
        <taxon>Cetacea</taxon>
        <taxon>Mysticeti</taxon>
        <taxon>Eschrichtiidae</taxon>
        <taxon>Eschrichtius</taxon>
    </lineage>
</organism>
<feature type="region of interest" description="Disordered" evidence="1">
    <location>
        <begin position="135"/>
        <end position="154"/>
    </location>
</feature>
<evidence type="ECO:0000313" key="3">
    <source>
        <dbReference type="Proteomes" id="UP001159641"/>
    </source>
</evidence>
<feature type="region of interest" description="Disordered" evidence="1">
    <location>
        <begin position="39"/>
        <end position="69"/>
    </location>
</feature>
<reference evidence="2 3" key="1">
    <citation type="submission" date="2022-11" db="EMBL/GenBank/DDBJ databases">
        <title>Whole genome sequence of Eschrichtius robustus ER-17-0199.</title>
        <authorList>
            <person name="Bruniche-Olsen A."/>
            <person name="Black A.N."/>
            <person name="Fields C.J."/>
            <person name="Walden K."/>
            <person name="Dewoody J.A."/>
        </authorList>
    </citation>
    <scope>NUCLEOTIDE SEQUENCE [LARGE SCALE GENOMIC DNA]</scope>
    <source>
        <strain evidence="2">ER-17-0199</strain>
        <tissue evidence="2">Blubber</tissue>
    </source>
</reference>
<proteinExistence type="predicted"/>
<sequence length="180" mass="18835">MEKSRTSTSPPRSPRPLHPVVSDWLGCRNAIVIGGSVLEGSGERSGRRGAALGTLGPGENPARATVGRDGGFSRAARLSEGRPPEASERCASRAVAAGLIQRCPRSRWGSDPAGKTTAKGERTCLRPLSERAAGEAGVVGGGAGESGPRRDVASGFGTRRVSKWKCGARPYCFYKLTENM</sequence>
<evidence type="ECO:0000313" key="2">
    <source>
        <dbReference type="EMBL" id="KAJ8786639.1"/>
    </source>
</evidence>
<gene>
    <name evidence="2" type="ORF">J1605_006128</name>
</gene>
<name>A0AB34H4L1_ESCRO</name>
<dbReference type="Proteomes" id="UP001159641">
    <property type="component" value="Unassembled WGS sequence"/>
</dbReference>
<feature type="compositionally biased region" description="Low complexity" evidence="1">
    <location>
        <begin position="1"/>
        <end position="10"/>
    </location>
</feature>
<comment type="caution">
    <text evidence="2">The sequence shown here is derived from an EMBL/GenBank/DDBJ whole genome shotgun (WGS) entry which is preliminary data.</text>
</comment>
<feature type="region of interest" description="Disordered" evidence="1">
    <location>
        <begin position="1"/>
        <end position="21"/>
    </location>
</feature>
<dbReference type="AlphaFoldDB" id="A0AB34H4L1"/>
<dbReference type="EMBL" id="JAIQCJ010001983">
    <property type="protein sequence ID" value="KAJ8786639.1"/>
    <property type="molecule type" value="Genomic_DNA"/>
</dbReference>
<keyword evidence="3" id="KW-1185">Reference proteome</keyword>
<evidence type="ECO:0000256" key="1">
    <source>
        <dbReference type="SAM" id="MobiDB-lite"/>
    </source>
</evidence>